<keyword evidence="2" id="KW-1185">Reference proteome</keyword>
<protein>
    <submittedName>
        <fullName evidence="1">Uncharacterized protein</fullName>
    </submittedName>
</protein>
<dbReference type="GeneID" id="40088346"/>
<dbReference type="Proteomes" id="UP000223025">
    <property type="component" value="Segment"/>
</dbReference>
<proteinExistence type="predicted"/>
<reference evidence="1 2" key="1">
    <citation type="submission" date="2017-06" db="EMBL/GenBank/DDBJ databases">
        <authorList>
            <person name="Kim H.J."/>
            <person name="Triplett B.A."/>
        </authorList>
    </citation>
    <scope>NUCLEOTIDE SEQUENCE [LARGE SCALE GENOMIC DNA]</scope>
</reference>
<evidence type="ECO:0000313" key="1">
    <source>
        <dbReference type="EMBL" id="AUZ95102.1"/>
    </source>
</evidence>
<dbReference type="KEGG" id="vg:40088346"/>
<sequence length="111" mass="13059">MTEDVYLNLLFDKFMELTGPCFNYDLVMTYDVQTSVWTLYSLVNNFNISMKLSDMIPVIDIVNKTDGYTSVDFMLTLSNNESLTFYDNEYEKWDYNNKEARNAFVKNFGIC</sequence>
<evidence type="ECO:0000313" key="2">
    <source>
        <dbReference type="Proteomes" id="UP000223025"/>
    </source>
</evidence>
<accession>A0A2L0UZV3</accession>
<dbReference type="EMBL" id="MF403008">
    <property type="protein sequence ID" value="AUZ95102.1"/>
    <property type="molecule type" value="Genomic_DNA"/>
</dbReference>
<organism evidence="1 2">
    <name type="scientific">Agrobacterium phage Atu_ph07</name>
    <dbReference type="NCBI Taxonomy" id="2024264"/>
    <lineage>
        <taxon>Viruses</taxon>
        <taxon>Duplodnaviria</taxon>
        <taxon>Heunggongvirae</taxon>
        <taxon>Uroviricota</taxon>
        <taxon>Caudoviricetes</taxon>
        <taxon>Polybotosvirus</taxon>
        <taxon>Polybotosvirus Atuph07</taxon>
    </lineage>
</organism>
<dbReference type="RefSeq" id="YP_009612008.1">
    <property type="nucleotide sequence ID" value="NC_042013.1"/>
</dbReference>
<name>A0A2L0UZV3_9CAUD</name>